<dbReference type="PROSITE" id="PS50090">
    <property type="entry name" value="MYB_LIKE"/>
    <property type="match status" value="1"/>
</dbReference>
<dbReference type="OrthoDB" id="3729788at2759"/>
<evidence type="ECO:0000259" key="1">
    <source>
        <dbReference type="PROSITE" id="PS50090"/>
    </source>
</evidence>
<dbReference type="InterPro" id="IPR001005">
    <property type="entry name" value="SANT/Myb"/>
</dbReference>
<dbReference type="Gene3D" id="1.10.10.60">
    <property type="entry name" value="Homeodomain-like"/>
    <property type="match status" value="1"/>
</dbReference>
<dbReference type="EMBL" id="ML987192">
    <property type="protein sequence ID" value="KAF2252458.1"/>
    <property type="molecule type" value="Genomic_DNA"/>
</dbReference>
<dbReference type="GeneID" id="54580001"/>
<dbReference type="AlphaFoldDB" id="A0A6A6IQV4"/>
<evidence type="ECO:0000313" key="3">
    <source>
        <dbReference type="Proteomes" id="UP000800094"/>
    </source>
</evidence>
<name>A0A6A6IQV4_9PLEO</name>
<feature type="domain" description="Myb-like" evidence="1">
    <location>
        <begin position="2"/>
        <end position="51"/>
    </location>
</feature>
<dbReference type="Proteomes" id="UP000800094">
    <property type="component" value="Unassembled WGS sequence"/>
</dbReference>
<dbReference type="CDD" id="cd00167">
    <property type="entry name" value="SANT"/>
    <property type="match status" value="1"/>
</dbReference>
<keyword evidence="3" id="KW-1185">Reference proteome</keyword>
<organism evidence="2 3">
    <name type="scientific">Trematosphaeria pertusa</name>
    <dbReference type="NCBI Taxonomy" id="390896"/>
    <lineage>
        <taxon>Eukaryota</taxon>
        <taxon>Fungi</taxon>
        <taxon>Dikarya</taxon>
        <taxon>Ascomycota</taxon>
        <taxon>Pezizomycotina</taxon>
        <taxon>Dothideomycetes</taxon>
        <taxon>Pleosporomycetidae</taxon>
        <taxon>Pleosporales</taxon>
        <taxon>Massarineae</taxon>
        <taxon>Trematosphaeriaceae</taxon>
        <taxon>Trematosphaeria</taxon>
    </lineage>
</organism>
<dbReference type="SUPFAM" id="SSF46689">
    <property type="entry name" value="Homeodomain-like"/>
    <property type="match status" value="1"/>
</dbReference>
<reference evidence="2" key="1">
    <citation type="journal article" date="2020" name="Stud. Mycol.">
        <title>101 Dothideomycetes genomes: a test case for predicting lifestyles and emergence of pathogens.</title>
        <authorList>
            <person name="Haridas S."/>
            <person name="Albert R."/>
            <person name="Binder M."/>
            <person name="Bloem J."/>
            <person name="Labutti K."/>
            <person name="Salamov A."/>
            <person name="Andreopoulos B."/>
            <person name="Baker S."/>
            <person name="Barry K."/>
            <person name="Bills G."/>
            <person name="Bluhm B."/>
            <person name="Cannon C."/>
            <person name="Castanera R."/>
            <person name="Culley D."/>
            <person name="Daum C."/>
            <person name="Ezra D."/>
            <person name="Gonzalez J."/>
            <person name="Henrissat B."/>
            <person name="Kuo A."/>
            <person name="Liang C."/>
            <person name="Lipzen A."/>
            <person name="Lutzoni F."/>
            <person name="Magnuson J."/>
            <person name="Mondo S."/>
            <person name="Nolan M."/>
            <person name="Ohm R."/>
            <person name="Pangilinan J."/>
            <person name="Park H.-J."/>
            <person name="Ramirez L."/>
            <person name="Alfaro M."/>
            <person name="Sun H."/>
            <person name="Tritt A."/>
            <person name="Yoshinaga Y."/>
            <person name="Zwiers L.-H."/>
            <person name="Turgeon B."/>
            <person name="Goodwin S."/>
            <person name="Spatafora J."/>
            <person name="Crous P."/>
            <person name="Grigoriev I."/>
        </authorList>
    </citation>
    <scope>NUCLEOTIDE SEQUENCE</scope>
    <source>
        <strain evidence="2">CBS 122368</strain>
    </source>
</reference>
<sequence>MAPQHMNKKWSKEDGQRLIKLRDEDGLKWDQIASELNRGPQPVREHYKKLKEEALVPPDFQWTDELDQKVIDGRRQGYLVAQIAADIGLPNGIIIRRTRHLRDKGLIQNVPRGRPKITFTDEEDEMILRLWIAMTSDSDISVLLNLPGKTEKSVRDRRIFHTQGAGVRPMASEMYLKLLAGYGDKKRTWTANDVLAGNFTFGEWKDWGITPLKEDCWKGGL</sequence>
<dbReference type="InterPro" id="IPR009057">
    <property type="entry name" value="Homeodomain-like_sf"/>
</dbReference>
<dbReference type="RefSeq" id="XP_033687462.1">
    <property type="nucleotide sequence ID" value="XM_033826671.1"/>
</dbReference>
<protein>
    <recommendedName>
        <fullName evidence="1">Myb-like domain-containing protein</fullName>
    </recommendedName>
</protein>
<accession>A0A6A6IQV4</accession>
<proteinExistence type="predicted"/>
<evidence type="ECO:0000313" key="2">
    <source>
        <dbReference type="EMBL" id="KAF2252458.1"/>
    </source>
</evidence>
<dbReference type="Pfam" id="PF13921">
    <property type="entry name" value="Myb_DNA-bind_6"/>
    <property type="match status" value="1"/>
</dbReference>
<dbReference type="SMART" id="SM00717">
    <property type="entry name" value="SANT"/>
    <property type="match status" value="1"/>
</dbReference>
<gene>
    <name evidence="2" type="ORF">BU26DRAFT_502928</name>
</gene>